<dbReference type="EMBL" id="JBHSMI010000011">
    <property type="protein sequence ID" value="MFC5402279.1"/>
    <property type="molecule type" value="Genomic_DNA"/>
</dbReference>
<proteinExistence type="predicted"/>
<dbReference type="RefSeq" id="WP_378130586.1">
    <property type="nucleotide sequence ID" value="NZ_JBHSMI010000011.1"/>
</dbReference>
<keyword evidence="2" id="KW-1185">Reference proteome</keyword>
<evidence type="ECO:0000313" key="1">
    <source>
        <dbReference type="EMBL" id="MFC5402279.1"/>
    </source>
</evidence>
<organism evidence="1 2">
    <name type="scientific">Cohnella soli</name>
    <dbReference type="NCBI Taxonomy" id="425005"/>
    <lineage>
        <taxon>Bacteria</taxon>
        <taxon>Bacillati</taxon>
        <taxon>Bacillota</taxon>
        <taxon>Bacilli</taxon>
        <taxon>Bacillales</taxon>
        <taxon>Paenibacillaceae</taxon>
        <taxon>Cohnella</taxon>
    </lineage>
</organism>
<dbReference type="Proteomes" id="UP001596113">
    <property type="component" value="Unassembled WGS sequence"/>
</dbReference>
<protein>
    <submittedName>
        <fullName evidence="1">Uncharacterized protein</fullName>
    </submittedName>
</protein>
<sequence>MSEEDKLYKQAMKCVAALVDEVIKRCDEVAEENHFERDWVLDKFREQFSKAKRK</sequence>
<evidence type="ECO:0000313" key="2">
    <source>
        <dbReference type="Proteomes" id="UP001596113"/>
    </source>
</evidence>
<comment type="caution">
    <text evidence="1">The sequence shown here is derived from an EMBL/GenBank/DDBJ whole genome shotgun (WGS) entry which is preliminary data.</text>
</comment>
<gene>
    <name evidence="1" type="ORF">ACFPOF_05980</name>
</gene>
<name>A0ABW0HM10_9BACL</name>
<accession>A0ABW0HM10</accession>
<reference evidence="2" key="1">
    <citation type="journal article" date="2019" name="Int. J. Syst. Evol. Microbiol.">
        <title>The Global Catalogue of Microorganisms (GCM) 10K type strain sequencing project: providing services to taxonomists for standard genome sequencing and annotation.</title>
        <authorList>
            <consortium name="The Broad Institute Genomics Platform"/>
            <consortium name="The Broad Institute Genome Sequencing Center for Infectious Disease"/>
            <person name="Wu L."/>
            <person name="Ma J."/>
        </authorList>
    </citation>
    <scope>NUCLEOTIDE SEQUENCE [LARGE SCALE GENOMIC DNA]</scope>
    <source>
        <strain evidence="2">CGMCC 1.18575</strain>
    </source>
</reference>